<accession>W6PXJ5</accession>
<dbReference type="AlphaFoldDB" id="W6PXJ5"/>
<sequence length="56" mass="6276">MPTSPFCHDLVIRCQLGRIRLQTYPANASAQTHCMKRVCTVLVALLEYQDSIVNLG</sequence>
<dbReference type="EMBL" id="HG792015">
    <property type="protein sequence ID" value="CDM28670.1"/>
    <property type="molecule type" value="Genomic_DNA"/>
</dbReference>
<gene>
    <name evidence="1" type="ORF">PROQFM164_S01g002481</name>
</gene>
<organism evidence="1 2">
    <name type="scientific">Penicillium roqueforti (strain FM164)</name>
    <dbReference type="NCBI Taxonomy" id="1365484"/>
    <lineage>
        <taxon>Eukaryota</taxon>
        <taxon>Fungi</taxon>
        <taxon>Dikarya</taxon>
        <taxon>Ascomycota</taxon>
        <taxon>Pezizomycotina</taxon>
        <taxon>Eurotiomycetes</taxon>
        <taxon>Eurotiomycetidae</taxon>
        <taxon>Eurotiales</taxon>
        <taxon>Aspergillaceae</taxon>
        <taxon>Penicillium</taxon>
    </lineage>
</organism>
<evidence type="ECO:0000313" key="1">
    <source>
        <dbReference type="EMBL" id="CDM28670.1"/>
    </source>
</evidence>
<proteinExistence type="predicted"/>
<name>W6PXJ5_PENRF</name>
<protein>
    <submittedName>
        <fullName evidence="1">Genomic scaffold, ProqFM164S01</fullName>
    </submittedName>
</protein>
<dbReference type="Proteomes" id="UP000030686">
    <property type="component" value="Unassembled WGS sequence"/>
</dbReference>
<reference evidence="1" key="1">
    <citation type="journal article" date="2014" name="Nat. Commun.">
        <title>Multiple recent horizontal transfers of a large genomic region in cheese making fungi.</title>
        <authorList>
            <person name="Cheeseman K."/>
            <person name="Ropars J."/>
            <person name="Renault P."/>
            <person name="Dupont J."/>
            <person name="Gouzy J."/>
            <person name="Branca A."/>
            <person name="Abraham A.L."/>
            <person name="Ceppi M."/>
            <person name="Conseiller E."/>
            <person name="Debuchy R."/>
            <person name="Malagnac F."/>
            <person name="Goarin A."/>
            <person name="Silar P."/>
            <person name="Lacoste S."/>
            <person name="Sallet E."/>
            <person name="Bensimon A."/>
            <person name="Giraud T."/>
            <person name="Brygoo Y."/>
        </authorList>
    </citation>
    <scope>NUCLEOTIDE SEQUENCE [LARGE SCALE GENOMIC DNA]</scope>
    <source>
        <strain evidence="1">FM164</strain>
    </source>
</reference>
<keyword evidence="2" id="KW-1185">Reference proteome</keyword>
<evidence type="ECO:0000313" key="2">
    <source>
        <dbReference type="Proteomes" id="UP000030686"/>
    </source>
</evidence>